<reference evidence="2" key="1">
    <citation type="submission" date="2022-11" db="UniProtKB">
        <authorList>
            <consortium name="WormBaseParasite"/>
        </authorList>
    </citation>
    <scope>IDENTIFICATION</scope>
</reference>
<protein>
    <submittedName>
        <fullName evidence="2">Uncharacterized protein</fullName>
    </submittedName>
</protein>
<organism evidence="1 2">
    <name type="scientific">Panagrolaimus sp. JU765</name>
    <dbReference type="NCBI Taxonomy" id="591449"/>
    <lineage>
        <taxon>Eukaryota</taxon>
        <taxon>Metazoa</taxon>
        <taxon>Ecdysozoa</taxon>
        <taxon>Nematoda</taxon>
        <taxon>Chromadorea</taxon>
        <taxon>Rhabditida</taxon>
        <taxon>Tylenchina</taxon>
        <taxon>Panagrolaimomorpha</taxon>
        <taxon>Panagrolaimoidea</taxon>
        <taxon>Panagrolaimidae</taxon>
        <taxon>Panagrolaimus</taxon>
    </lineage>
</organism>
<evidence type="ECO:0000313" key="1">
    <source>
        <dbReference type="Proteomes" id="UP000887576"/>
    </source>
</evidence>
<evidence type="ECO:0000313" key="2">
    <source>
        <dbReference type="WBParaSite" id="JU765_v2.g19879.t1"/>
    </source>
</evidence>
<dbReference type="WBParaSite" id="JU765_v2.g19879.t1">
    <property type="protein sequence ID" value="JU765_v2.g19879.t1"/>
    <property type="gene ID" value="JU765_v2.g19879"/>
</dbReference>
<dbReference type="Proteomes" id="UP000887576">
    <property type="component" value="Unplaced"/>
</dbReference>
<sequence>MKFLVLAVLVGIACAAVVPQKAADGPNCGLKKLARFVRVPVQKSASFGCEMCLDLVQIAEMYAECDESFVQQKLDEDCRSKLQGLDGKAGPRGEKGVDAEKPIGLKGPRGVPGEQGDEGDEGPKGKDGAVGKPGPQGPQGPPGGQGPAGQDGEEGPAGGPGAPGADANYCPCPDRNRGGSGSRGGSSGGNSDSGAPYRRRLRVF</sequence>
<accession>A0AC34QW51</accession>
<proteinExistence type="predicted"/>
<name>A0AC34QW51_9BILA</name>